<comment type="catalytic activity">
    <reaction evidence="1">
        <text>Random endo-hydrolysis of N-acetyl-beta-D-glucosaminide (1-&gt;4)-beta-linkages in chitin and chitodextrins.</text>
        <dbReference type="EC" id="3.2.1.14"/>
    </reaction>
</comment>
<proteinExistence type="inferred from homology"/>
<dbReference type="InterPro" id="IPR050314">
    <property type="entry name" value="Glycosyl_Hydrlase_18"/>
</dbReference>
<evidence type="ECO:0000256" key="13">
    <source>
        <dbReference type="SAM" id="MobiDB-lite"/>
    </source>
</evidence>
<dbReference type="InterPro" id="IPR002557">
    <property type="entry name" value="Chitin-bd_dom"/>
</dbReference>
<keyword evidence="7" id="KW-0146">Chitin degradation</keyword>
<dbReference type="CDD" id="cd02872">
    <property type="entry name" value="GH18_chitolectin_chitotriosidase"/>
    <property type="match status" value="2"/>
</dbReference>
<dbReference type="Gene3D" id="3.20.20.80">
    <property type="entry name" value="Glycosidases"/>
    <property type="match status" value="4"/>
</dbReference>
<keyword evidence="8" id="KW-1015">Disulfide bond</keyword>
<evidence type="ECO:0000256" key="10">
    <source>
        <dbReference type="ARBA" id="ARBA00023295"/>
    </source>
</evidence>
<dbReference type="FunFam" id="3.20.20.80:FF:000007">
    <property type="entry name" value="Acidic mammalian chitinase"/>
    <property type="match status" value="2"/>
</dbReference>
<evidence type="ECO:0000256" key="11">
    <source>
        <dbReference type="ARBA" id="ARBA00023326"/>
    </source>
</evidence>
<evidence type="ECO:0000256" key="5">
    <source>
        <dbReference type="ARBA" id="ARBA00022729"/>
    </source>
</evidence>
<dbReference type="GO" id="GO:0005576">
    <property type="term" value="C:extracellular region"/>
    <property type="evidence" value="ECO:0007669"/>
    <property type="project" value="InterPro"/>
</dbReference>
<keyword evidence="4" id="KW-0147">Chitin-binding</keyword>
<feature type="compositionally biased region" description="Low complexity" evidence="13">
    <location>
        <begin position="1044"/>
        <end position="1080"/>
    </location>
</feature>
<reference evidence="16" key="1">
    <citation type="submission" date="2013-04" db="EMBL/GenBank/DDBJ databases">
        <authorList>
            <person name="Qu J."/>
            <person name="Murali S.C."/>
            <person name="Bandaranaike D."/>
            <person name="Bellair M."/>
            <person name="Blankenburg K."/>
            <person name="Chao H."/>
            <person name="Dinh H."/>
            <person name="Doddapaneni H."/>
            <person name="Downs B."/>
            <person name="Dugan-Rocha S."/>
            <person name="Elkadiri S."/>
            <person name="Gnanaolivu R.D."/>
            <person name="Hernandez B."/>
            <person name="Javaid M."/>
            <person name="Jayaseelan J.C."/>
            <person name="Lee S."/>
            <person name="Li M."/>
            <person name="Ming W."/>
            <person name="Munidasa M."/>
            <person name="Muniz J."/>
            <person name="Nguyen L."/>
            <person name="Ongeri F."/>
            <person name="Osuji N."/>
            <person name="Pu L.-L."/>
            <person name="Puazo M."/>
            <person name="Qu C."/>
            <person name="Quiroz J."/>
            <person name="Raj R."/>
            <person name="Weissenberger G."/>
            <person name="Xin Y."/>
            <person name="Zou X."/>
            <person name="Han Y."/>
            <person name="Richards S."/>
            <person name="Worley K."/>
            <person name="Muzny D."/>
            <person name="Gibbs R."/>
        </authorList>
    </citation>
    <scope>NUCLEOTIDE SEQUENCE</scope>
    <source>
        <strain evidence="16">Sampled in the wild</strain>
    </source>
</reference>
<organism evidence="16 17">
    <name type="scientific">Ladona fulva</name>
    <name type="common">Scarce chaser dragonfly</name>
    <name type="synonym">Libellula fulva</name>
    <dbReference type="NCBI Taxonomy" id="123851"/>
    <lineage>
        <taxon>Eukaryota</taxon>
        <taxon>Metazoa</taxon>
        <taxon>Ecdysozoa</taxon>
        <taxon>Arthropoda</taxon>
        <taxon>Hexapoda</taxon>
        <taxon>Insecta</taxon>
        <taxon>Pterygota</taxon>
        <taxon>Palaeoptera</taxon>
        <taxon>Odonata</taxon>
        <taxon>Epiprocta</taxon>
        <taxon>Anisoptera</taxon>
        <taxon>Libelluloidea</taxon>
        <taxon>Libellulidae</taxon>
        <taxon>Ladona</taxon>
    </lineage>
</organism>
<dbReference type="PROSITE" id="PS51910">
    <property type="entry name" value="GH18_2"/>
    <property type="match status" value="2"/>
</dbReference>
<dbReference type="FunFam" id="3.10.50.10:FF:000004">
    <property type="entry name" value="Chitinase 5"/>
    <property type="match status" value="1"/>
</dbReference>
<dbReference type="PANTHER" id="PTHR11177:SF359">
    <property type="entry name" value="CHITINASE 10-RELATED"/>
    <property type="match status" value="1"/>
</dbReference>
<dbReference type="InterPro" id="IPR001223">
    <property type="entry name" value="Glyco_hydro18_cat"/>
</dbReference>
<evidence type="ECO:0000313" key="17">
    <source>
        <dbReference type="Proteomes" id="UP000792457"/>
    </source>
</evidence>
<dbReference type="EMBL" id="KZ308453">
    <property type="protein sequence ID" value="KAG8229921.1"/>
    <property type="molecule type" value="Genomic_DNA"/>
</dbReference>
<evidence type="ECO:0000259" key="15">
    <source>
        <dbReference type="PROSITE" id="PS51910"/>
    </source>
</evidence>
<accession>A0A8K0K7N7</accession>
<feature type="domain" description="Chitin-binding type-2" evidence="14">
    <location>
        <begin position="583"/>
        <end position="628"/>
    </location>
</feature>
<dbReference type="Pfam" id="PF00704">
    <property type="entry name" value="Glyco_hydro_18"/>
    <property type="match status" value="3"/>
</dbReference>
<name>A0A8K0K7N7_LADFU</name>
<feature type="region of interest" description="Disordered" evidence="13">
    <location>
        <begin position="1727"/>
        <end position="1749"/>
    </location>
</feature>
<feature type="compositionally biased region" description="Pro residues" evidence="13">
    <location>
        <begin position="1010"/>
        <end position="1019"/>
    </location>
</feature>
<feature type="domain" description="Chitin-binding type-2" evidence="14">
    <location>
        <begin position="1272"/>
        <end position="1326"/>
    </location>
</feature>
<comment type="similarity">
    <text evidence="2">Belongs to the glycosyl hydrolase 18 family. Chitinase class II subfamily.</text>
</comment>
<feature type="compositionally biased region" description="Polar residues" evidence="13">
    <location>
        <begin position="1024"/>
        <end position="1034"/>
    </location>
</feature>
<dbReference type="SMART" id="SM00494">
    <property type="entry name" value="ChtBD2"/>
    <property type="match status" value="3"/>
</dbReference>
<dbReference type="Pfam" id="PF01607">
    <property type="entry name" value="CBM_14"/>
    <property type="match status" value="3"/>
</dbReference>
<feature type="domain" description="GH18" evidence="15">
    <location>
        <begin position="1354"/>
        <end position="1723"/>
    </location>
</feature>
<evidence type="ECO:0000256" key="3">
    <source>
        <dbReference type="ARBA" id="ARBA00012729"/>
    </source>
</evidence>
<evidence type="ECO:0000256" key="7">
    <source>
        <dbReference type="ARBA" id="ARBA00023024"/>
    </source>
</evidence>
<feature type="domain" description="GH18" evidence="15">
    <location>
        <begin position="195"/>
        <end position="990"/>
    </location>
</feature>
<dbReference type="PROSITE" id="PS01095">
    <property type="entry name" value="GH18_1"/>
    <property type="match status" value="1"/>
</dbReference>
<dbReference type="GO" id="GO:0006032">
    <property type="term" value="P:chitin catabolic process"/>
    <property type="evidence" value="ECO:0007669"/>
    <property type="project" value="UniProtKB-KW"/>
</dbReference>
<dbReference type="GO" id="GO:0000272">
    <property type="term" value="P:polysaccharide catabolic process"/>
    <property type="evidence" value="ECO:0007669"/>
    <property type="project" value="UniProtKB-KW"/>
</dbReference>
<sequence>MANKELGIRKEVKIRGKYSFAYRSFPTHASEVSVPRMSHEWEPSRMRLVEHPMIVLVTNRNRGRRTWLSEHVFGTRYLPLREAVEHVPTPIERAQEIIPYRAAVESLPSPPVFNTQPFASPPFVFPQNWWMVPSSFGWYRVARVNAQPLGTPLLTQSGVRKTVRVKKKRVRGRNGRRLNDAAGFRRKTYGKNGSFKLVCYLESWSVYRREPMDFSITHLDPFACTHLIYAFAAIDPHSFSITPHNEDFDIVKGGYRAALGLKRTNPALKVLISVGGWASEGGRKFSQMVSSASRRREFIRSVIHFLKEHGFDGLDLHWEYPGAVETGGVPEDRDRFSLLVEELSEALGPDAILSAAVSASKFRVDDGYDVPRLSKNLAFLSLTTFDMHAERDPGAMHHSPLKPTKMDTGLGHFYNVDYAVKYWLKRGAPAEKLIVGIPFYGRSFTLTDPKKYYPGAPIKALGQAGFYTQEEGYMAFFEICEKLEENGGWIQGTDDEGSPYLVKGDQWIGYDNQKSISSKVRCCIKKPMGEPEKPEKPMSESEMEKPMGGSETGGIIEGAEPAGGEETMVIPLPGEPVVVLGPGITCTGRGYVRDPIDCGTYYSCEYGSKHTYTCPEGLHFDENYKIVCYFTNWAWYRKGESKFVPEHVDPRLCTHLVYAFASLDPHKLEIVPFDPWADLDNNFYQRVTSLPAPRATKQRPGSESDSGRISVLLSLGGWTDSAGDKYSRLVSNSGARRRFISSTIQFLRRHGFSGLHMDWHYPRCWQSDCSRGPATDPPNFTKLIMASYDDVIDNAYEIAALSKYLDFMSIMTYDYHGSWDGRTGHVSPLYYRQGDSQPHYNTNFTLEHLVSKGAAREKIIVGVPLYGQTYTLADPNQHDAGAETIGNGFPGEYTQQPGMLAYYEICDQIRSQQWKLERDPSGATGPHAYSGDQWVGFEDRISVKEKAKFIKNRGFGGAMVWTVDLDDFQNRCCGGAYPLLTTVNGVLGRLGEDWEQRNTIASQGNDCTKPPAPITPTPPTLTTGVDTGASTGSETTTPHDHYHPTQTTTPTTTTQMTWWPTAPSTTTTTSKPWWETTTTTPRPPPPTTTSMRPRPTTTTTTTPPTTTTTAPTSPPRPPSEGEPGPGTSCSGGEYFPDPANCNAYFRCILGEMRRQYCAGGLHWNDRRKVCDWPSEAHCIQAGTSEEETNVVLPDATTTTTTTKKPWWATTTTTTSTFAPDHWWTPSSTETNQWWTPSTTKEPDQWMTSTKKEPEETTSKAPETPPPAPEEPSGPCIPGQYYPHQGSCNKFRICVNGILMQQTCAPGLYWNQERQMCDWMFNVHCPTSSKYTALKTSKPYDPCAEGSYSAFSGKYKIVCYFTNWAWYRQGAGKYLPENIEPDLCTHIVYGFAVLDYENLIIKAHDSWADFDNKFYERVTAYKKKGKKVTIALGGWNDSAGDKYSRLVNRPSARRRFIEHVIDFIEKHNFDGLDLDWEYPKCWQVNCDRGPDSDKPAFGAFVREIKEAFAPRGLLLSAAVSPSKTVIDAGYEVPTLAKYLDWVAVMTYDYHGQWDKKTGHVAPMYFHPDDDFYFFNSNFSINYWISEGVPREKIVMGMPLYGQSFTLTQASTNGLNARASGPGQAGEFTRAAGFLAYYEICDRVKNQGWTVVKDPLKRMGPYAFHGNQWVSYDDAEMIRLKSEYVKSMQLGGAMIWALDLDDFRDRCGDGVHPLLGTIRLVLGEGGPVGGTEVKQEEGMGQQPSSTPSSSIDLSTTATLQLEIINDIDPELCTHIVYGFAVLDGNRLQIKPHDSWADIDNSKNKAKNF</sequence>
<dbReference type="OrthoDB" id="76388at2759"/>
<protein>
    <recommendedName>
        <fullName evidence="3">chitinase</fullName>
        <ecNumber evidence="3">3.2.1.14</ecNumber>
    </recommendedName>
</protein>
<feature type="compositionally biased region" description="Low complexity" evidence="13">
    <location>
        <begin position="1088"/>
        <end position="1111"/>
    </location>
</feature>
<dbReference type="InterPro" id="IPR001579">
    <property type="entry name" value="Glyco_hydro_18_chit_AS"/>
</dbReference>
<evidence type="ECO:0000313" key="16">
    <source>
        <dbReference type="EMBL" id="KAG8229921.1"/>
    </source>
</evidence>
<feature type="region of interest" description="Disordered" evidence="13">
    <location>
        <begin position="528"/>
        <end position="550"/>
    </location>
</feature>
<comment type="caution">
    <text evidence="16">The sequence shown here is derived from an EMBL/GenBank/DDBJ whole genome shotgun (WGS) entry which is preliminary data.</text>
</comment>
<dbReference type="SUPFAM" id="SSF51445">
    <property type="entry name" value="(Trans)glycosidases"/>
    <property type="match status" value="4"/>
</dbReference>
<dbReference type="GO" id="GO:0008843">
    <property type="term" value="F:endochitinase activity"/>
    <property type="evidence" value="ECO:0007669"/>
    <property type="project" value="UniProtKB-EC"/>
</dbReference>
<feature type="region of interest" description="Disordered" evidence="13">
    <location>
        <begin position="1217"/>
        <end position="1275"/>
    </location>
</feature>
<dbReference type="InterPro" id="IPR011583">
    <property type="entry name" value="Chitinase_II/V-like_cat"/>
</dbReference>
<dbReference type="PANTHER" id="PTHR11177">
    <property type="entry name" value="CHITINASE"/>
    <property type="match status" value="1"/>
</dbReference>
<feature type="region of interest" description="Disordered" evidence="13">
    <location>
        <begin position="1001"/>
        <end position="1131"/>
    </location>
</feature>
<gene>
    <name evidence="16" type="ORF">J437_LFUL009655</name>
</gene>
<evidence type="ECO:0000256" key="1">
    <source>
        <dbReference type="ARBA" id="ARBA00000822"/>
    </source>
</evidence>
<feature type="compositionally biased region" description="Basic and acidic residues" evidence="13">
    <location>
        <begin position="528"/>
        <end position="545"/>
    </location>
</feature>
<keyword evidence="9" id="KW-0119">Carbohydrate metabolism</keyword>
<evidence type="ECO:0000256" key="4">
    <source>
        <dbReference type="ARBA" id="ARBA00022669"/>
    </source>
</evidence>
<dbReference type="Gene3D" id="3.10.50.10">
    <property type="match status" value="3"/>
</dbReference>
<dbReference type="Proteomes" id="UP000792457">
    <property type="component" value="Unassembled WGS sequence"/>
</dbReference>
<keyword evidence="11" id="KW-0624">Polysaccharide degradation</keyword>
<keyword evidence="5" id="KW-0732">Signal</keyword>
<dbReference type="SUPFAM" id="SSF54556">
    <property type="entry name" value="Chitinase insertion domain"/>
    <property type="match status" value="3"/>
</dbReference>
<evidence type="ECO:0000256" key="12">
    <source>
        <dbReference type="RuleBase" id="RU000489"/>
    </source>
</evidence>
<keyword evidence="17" id="KW-1185">Reference proteome</keyword>
<feature type="domain" description="Chitin-binding type-2" evidence="14">
    <location>
        <begin position="1126"/>
        <end position="1180"/>
    </location>
</feature>
<evidence type="ECO:0000256" key="8">
    <source>
        <dbReference type="ARBA" id="ARBA00023157"/>
    </source>
</evidence>
<evidence type="ECO:0000256" key="6">
    <source>
        <dbReference type="ARBA" id="ARBA00022801"/>
    </source>
</evidence>
<dbReference type="EC" id="3.2.1.14" evidence="3"/>
<dbReference type="FunFam" id="3.10.50.10:FF:000001">
    <property type="entry name" value="Chitinase 3-like 1"/>
    <property type="match status" value="2"/>
</dbReference>
<dbReference type="PROSITE" id="PS50940">
    <property type="entry name" value="CHIT_BIND_II"/>
    <property type="match status" value="3"/>
</dbReference>
<keyword evidence="6 12" id="KW-0378">Hydrolase</keyword>
<dbReference type="InterPro" id="IPR017853">
    <property type="entry name" value="GH"/>
</dbReference>
<dbReference type="SMART" id="SM00636">
    <property type="entry name" value="Glyco_18"/>
    <property type="match status" value="3"/>
</dbReference>
<reference evidence="16" key="2">
    <citation type="submission" date="2017-10" db="EMBL/GenBank/DDBJ databases">
        <title>Ladona fulva Genome sequencing and assembly.</title>
        <authorList>
            <person name="Murali S."/>
            <person name="Richards S."/>
            <person name="Bandaranaike D."/>
            <person name="Bellair M."/>
            <person name="Blankenburg K."/>
            <person name="Chao H."/>
            <person name="Dinh H."/>
            <person name="Doddapaneni H."/>
            <person name="Dugan-Rocha S."/>
            <person name="Elkadiri S."/>
            <person name="Gnanaolivu R."/>
            <person name="Hernandez B."/>
            <person name="Skinner E."/>
            <person name="Javaid M."/>
            <person name="Lee S."/>
            <person name="Li M."/>
            <person name="Ming W."/>
            <person name="Munidasa M."/>
            <person name="Muniz J."/>
            <person name="Nguyen L."/>
            <person name="Hughes D."/>
            <person name="Osuji N."/>
            <person name="Pu L.-L."/>
            <person name="Puazo M."/>
            <person name="Qu C."/>
            <person name="Quiroz J."/>
            <person name="Raj R."/>
            <person name="Weissenberger G."/>
            <person name="Xin Y."/>
            <person name="Zou X."/>
            <person name="Han Y."/>
            <person name="Worley K."/>
            <person name="Muzny D."/>
            <person name="Gibbs R."/>
        </authorList>
    </citation>
    <scope>NUCLEOTIDE SEQUENCE</scope>
    <source>
        <strain evidence="16">Sampled in the wild</strain>
    </source>
</reference>
<keyword evidence="10 12" id="KW-0326">Glycosidase</keyword>
<evidence type="ECO:0000259" key="14">
    <source>
        <dbReference type="PROSITE" id="PS50940"/>
    </source>
</evidence>
<feature type="compositionally biased region" description="Pro residues" evidence="13">
    <location>
        <begin position="1262"/>
        <end position="1271"/>
    </location>
</feature>
<dbReference type="InterPro" id="IPR036508">
    <property type="entry name" value="Chitin-bd_dom_sf"/>
</dbReference>
<evidence type="ECO:0000256" key="9">
    <source>
        <dbReference type="ARBA" id="ARBA00023277"/>
    </source>
</evidence>
<evidence type="ECO:0000256" key="2">
    <source>
        <dbReference type="ARBA" id="ARBA00009121"/>
    </source>
</evidence>
<dbReference type="SUPFAM" id="SSF57625">
    <property type="entry name" value="Invertebrate chitin-binding proteins"/>
    <property type="match status" value="3"/>
</dbReference>
<dbReference type="Gene3D" id="2.170.140.10">
    <property type="entry name" value="Chitin binding domain"/>
    <property type="match status" value="3"/>
</dbReference>
<dbReference type="InterPro" id="IPR029070">
    <property type="entry name" value="Chitinase_insertion_sf"/>
</dbReference>
<dbReference type="GO" id="GO:0008061">
    <property type="term" value="F:chitin binding"/>
    <property type="evidence" value="ECO:0007669"/>
    <property type="project" value="UniProtKB-KW"/>
</dbReference>
<feature type="compositionally biased region" description="Polar residues" evidence="13">
    <location>
        <begin position="1224"/>
        <end position="1239"/>
    </location>
</feature>